<comment type="caution">
    <text evidence="2">The sequence shown here is derived from an EMBL/GenBank/DDBJ whole genome shotgun (WGS) entry which is preliminary data.</text>
</comment>
<dbReference type="InterPro" id="IPR036388">
    <property type="entry name" value="WH-like_DNA-bd_sf"/>
</dbReference>
<organism evidence="2 3">
    <name type="scientific">Candidatus Amesbacteria bacterium RIFCSPHIGHO2_01_FULL_48_32b</name>
    <dbReference type="NCBI Taxonomy" id="1797253"/>
    <lineage>
        <taxon>Bacteria</taxon>
        <taxon>Candidatus Amesiibacteriota</taxon>
    </lineage>
</organism>
<dbReference type="Proteomes" id="UP000178176">
    <property type="component" value="Unassembled WGS sequence"/>
</dbReference>
<reference evidence="2 3" key="1">
    <citation type="journal article" date="2016" name="Nat. Commun.">
        <title>Thousands of microbial genomes shed light on interconnected biogeochemical processes in an aquifer system.</title>
        <authorList>
            <person name="Anantharaman K."/>
            <person name="Brown C.T."/>
            <person name="Hug L.A."/>
            <person name="Sharon I."/>
            <person name="Castelle C.J."/>
            <person name="Probst A.J."/>
            <person name="Thomas B.C."/>
            <person name="Singh A."/>
            <person name="Wilkins M.J."/>
            <person name="Karaoz U."/>
            <person name="Brodie E.L."/>
            <person name="Williams K.H."/>
            <person name="Hubbard S.S."/>
            <person name="Banfield J.F."/>
        </authorList>
    </citation>
    <scope>NUCLEOTIDE SEQUENCE [LARGE SCALE GENOMIC DNA]</scope>
</reference>
<dbReference type="InterPro" id="IPR013324">
    <property type="entry name" value="RNA_pol_sigma_r3/r4-like"/>
</dbReference>
<proteinExistence type="predicted"/>
<evidence type="ECO:0000313" key="2">
    <source>
        <dbReference type="EMBL" id="OGC91805.1"/>
    </source>
</evidence>
<sequence length="140" mass="15818">MPEAENKHRPTWKGGPRVTTPMNNLHRGQLQVEIEAAKHEVPLSRAQHLTTPSAEEEAAYNLAVTELLQAAQNCLNSREQEALDLYLQGHTHEEIAWHLHLHRVGQVQHILDRSLHTLRRTQAARNALGLLQLTGEGWGE</sequence>
<dbReference type="EMBL" id="MEXH01000028">
    <property type="protein sequence ID" value="OGC91805.1"/>
    <property type="molecule type" value="Genomic_DNA"/>
</dbReference>
<name>A0A1F4YCW0_9BACT</name>
<accession>A0A1F4YCW0</accession>
<feature type="region of interest" description="Disordered" evidence="1">
    <location>
        <begin position="1"/>
        <end position="23"/>
    </location>
</feature>
<dbReference type="SUPFAM" id="SSF88659">
    <property type="entry name" value="Sigma3 and sigma4 domains of RNA polymerase sigma factors"/>
    <property type="match status" value="1"/>
</dbReference>
<evidence type="ECO:0000256" key="1">
    <source>
        <dbReference type="SAM" id="MobiDB-lite"/>
    </source>
</evidence>
<gene>
    <name evidence="2" type="ORF">A2876_04555</name>
</gene>
<dbReference type="AlphaFoldDB" id="A0A1F4YCW0"/>
<protein>
    <submittedName>
        <fullName evidence="2">Uncharacterized protein</fullName>
    </submittedName>
</protein>
<evidence type="ECO:0000313" key="3">
    <source>
        <dbReference type="Proteomes" id="UP000178176"/>
    </source>
</evidence>
<dbReference type="Gene3D" id="1.10.10.10">
    <property type="entry name" value="Winged helix-like DNA-binding domain superfamily/Winged helix DNA-binding domain"/>
    <property type="match status" value="1"/>
</dbReference>